<name>A0A9D2SJ93_9FIRM</name>
<keyword evidence="2" id="KW-0813">Transport</keyword>
<dbReference type="AlphaFoldDB" id="A0A9D2SJ93"/>
<feature type="compositionally biased region" description="Acidic residues" evidence="4">
    <location>
        <begin position="46"/>
        <end position="56"/>
    </location>
</feature>
<organism evidence="6 7">
    <name type="scientific">Candidatus Enterocloster excrementipullorum</name>
    <dbReference type="NCBI Taxonomy" id="2838559"/>
    <lineage>
        <taxon>Bacteria</taxon>
        <taxon>Bacillati</taxon>
        <taxon>Bacillota</taxon>
        <taxon>Clostridia</taxon>
        <taxon>Lachnospirales</taxon>
        <taxon>Lachnospiraceae</taxon>
        <taxon>Enterocloster</taxon>
    </lineage>
</organism>
<comment type="similarity">
    <text evidence="1">Belongs to the bacterial solute-binding protein 1 family.</text>
</comment>
<evidence type="ECO:0000256" key="5">
    <source>
        <dbReference type="SAM" id="SignalP"/>
    </source>
</evidence>
<evidence type="ECO:0000313" key="6">
    <source>
        <dbReference type="EMBL" id="HJC07269.1"/>
    </source>
</evidence>
<comment type="caution">
    <text evidence="6">The sequence shown here is derived from an EMBL/GenBank/DDBJ whole genome shotgun (WGS) entry which is preliminary data.</text>
</comment>
<evidence type="ECO:0000256" key="4">
    <source>
        <dbReference type="SAM" id="MobiDB-lite"/>
    </source>
</evidence>
<dbReference type="PROSITE" id="PS51257">
    <property type="entry name" value="PROKAR_LIPOPROTEIN"/>
    <property type="match status" value="1"/>
</dbReference>
<dbReference type="SUPFAM" id="SSF53850">
    <property type="entry name" value="Periplasmic binding protein-like II"/>
    <property type="match status" value="1"/>
</dbReference>
<proteinExistence type="inferred from homology"/>
<dbReference type="Pfam" id="PF13416">
    <property type="entry name" value="SBP_bac_8"/>
    <property type="match status" value="1"/>
</dbReference>
<feature type="region of interest" description="Disordered" evidence="4">
    <location>
        <begin position="23"/>
        <end position="56"/>
    </location>
</feature>
<dbReference type="PANTHER" id="PTHR43649">
    <property type="entry name" value="ARABINOSE-BINDING PROTEIN-RELATED"/>
    <property type="match status" value="1"/>
</dbReference>
<reference evidence="6" key="2">
    <citation type="submission" date="2021-04" db="EMBL/GenBank/DDBJ databases">
        <authorList>
            <person name="Gilroy R."/>
        </authorList>
    </citation>
    <scope>NUCLEOTIDE SEQUENCE</scope>
    <source>
        <strain evidence="6">CHK180-15479</strain>
    </source>
</reference>
<keyword evidence="3 5" id="KW-0732">Signal</keyword>
<feature type="signal peptide" evidence="5">
    <location>
        <begin position="1"/>
        <end position="19"/>
    </location>
</feature>
<dbReference type="PANTHER" id="PTHR43649:SF34">
    <property type="entry name" value="ABC TRANSPORTER PERIPLASMIC-BINDING PROTEIN YCJN-RELATED"/>
    <property type="match status" value="1"/>
</dbReference>
<evidence type="ECO:0000256" key="2">
    <source>
        <dbReference type="ARBA" id="ARBA00022448"/>
    </source>
</evidence>
<evidence type="ECO:0000256" key="3">
    <source>
        <dbReference type="ARBA" id="ARBA00022729"/>
    </source>
</evidence>
<sequence>MKKLTALAIMAATAVSLSACGSAEEESTQTESAAVSTSKDTAEAAESADEGTAEEGEPVEISFLVTKPEIVTQFEETFSTYMASHPNVTISAIPLSGQTIYEKLTSLYASGNAPTITMVGGPEFTAFSDNFLDITDTKFANLVYDWAKPKTSVDGKVLAVPTTAEGIGILYNKTVIEAATGREFDPASIKNRKDFEAILDEISKTEYSPIQMSNMDWLLGSHLPSVLFGAVSPDYDERQAVIEQCKEGTYDFQNSQVFNEWMDTFDLIMKYNTYKDSPLSNTYEDDQLTMASDEVAFWPIGNFVYPNIIAVNPEAEVGLMPYPMGDADDAYGNKEIVLSYSMFAIDGKQSTPEEQQAAIDFFDWLITSEEGQNCYINTLQFTPVFEGFALEPSNPTAVQLNQYMADGNTLERMSDYFPAGAMNLFGATMQQYLDGVITREDVAAQFAEEWVESAAE</sequence>
<gene>
    <name evidence="6" type="ORF">H9704_14185</name>
</gene>
<dbReference type="Gene3D" id="3.40.190.10">
    <property type="entry name" value="Periplasmic binding protein-like II"/>
    <property type="match status" value="2"/>
</dbReference>
<evidence type="ECO:0000313" key="7">
    <source>
        <dbReference type="Proteomes" id="UP000823910"/>
    </source>
</evidence>
<feature type="compositionally biased region" description="Low complexity" evidence="4">
    <location>
        <begin position="29"/>
        <end position="38"/>
    </location>
</feature>
<reference evidence="6" key="1">
    <citation type="journal article" date="2021" name="PeerJ">
        <title>Extensive microbial diversity within the chicken gut microbiome revealed by metagenomics and culture.</title>
        <authorList>
            <person name="Gilroy R."/>
            <person name="Ravi A."/>
            <person name="Getino M."/>
            <person name="Pursley I."/>
            <person name="Horton D.L."/>
            <person name="Alikhan N.F."/>
            <person name="Baker D."/>
            <person name="Gharbi K."/>
            <person name="Hall N."/>
            <person name="Watson M."/>
            <person name="Adriaenssens E.M."/>
            <person name="Foster-Nyarko E."/>
            <person name="Jarju S."/>
            <person name="Secka A."/>
            <person name="Antonio M."/>
            <person name="Oren A."/>
            <person name="Chaudhuri R.R."/>
            <person name="La Ragione R."/>
            <person name="Hildebrand F."/>
            <person name="Pallen M.J."/>
        </authorList>
    </citation>
    <scope>NUCLEOTIDE SEQUENCE</scope>
    <source>
        <strain evidence="6">CHK180-15479</strain>
    </source>
</reference>
<protein>
    <submittedName>
        <fullName evidence="6">ABC transporter substrate-binding protein</fullName>
    </submittedName>
</protein>
<accession>A0A9D2SJ93</accession>
<evidence type="ECO:0000256" key="1">
    <source>
        <dbReference type="ARBA" id="ARBA00008520"/>
    </source>
</evidence>
<feature type="chain" id="PRO_5038779575" evidence="5">
    <location>
        <begin position="20"/>
        <end position="456"/>
    </location>
</feature>
<dbReference type="Proteomes" id="UP000823910">
    <property type="component" value="Unassembled WGS sequence"/>
</dbReference>
<dbReference type="EMBL" id="DWWT01000078">
    <property type="protein sequence ID" value="HJC07269.1"/>
    <property type="molecule type" value="Genomic_DNA"/>
</dbReference>
<dbReference type="InterPro" id="IPR006059">
    <property type="entry name" value="SBP"/>
</dbReference>
<dbReference type="InterPro" id="IPR050490">
    <property type="entry name" value="Bact_solute-bd_prot1"/>
</dbReference>